<gene>
    <name evidence="3" type="ORF">BU26DRAFT_599486</name>
</gene>
<keyword evidence="4" id="KW-1185">Reference proteome</keyword>
<sequence>MATDIDDGTSTNFTPTIHNTPYLAISPTKPALSQAGKTVLVTGGGTGIGKAIAHNFVLASAATVIILGRRVSKLQEAAGELEAAGKQAGKTVNIIAKGCDVTDDEEVKRLWDGLGKEGVHVDVLVLNSAKDTPPQTIFELGTAEVWTMFEANVKGPLHFAERFHKQRCEGPATTKYLINVSTAAIHMRGHPLVDTRPAYSLTKSSGTLAIQILADRIPVEEMQILSFHPGMVYGAPWEAQGVPEDAIPFDDANLPGAFAVWASSKEASFLHGRYVFSSWDVEELLKSETISRLRADRDYLKISVKGLDWGRKI</sequence>
<dbReference type="Pfam" id="PF00106">
    <property type="entry name" value="adh_short"/>
    <property type="match status" value="1"/>
</dbReference>
<dbReference type="GO" id="GO:0016491">
    <property type="term" value="F:oxidoreductase activity"/>
    <property type="evidence" value="ECO:0007669"/>
    <property type="project" value="UniProtKB-KW"/>
</dbReference>
<dbReference type="PANTHER" id="PTHR42901">
    <property type="entry name" value="ALCOHOL DEHYDROGENASE"/>
    <property type="match status" value="1"/>
</dbReference>
<dbReference type="InterPro" id="IPR002347">
    <property type="entry name" value="SDR_fam"/>
</dbReference>
<evidence type="ECO:0000256" key="2">
    <source>
        <dbReference type="ARBA" id="ARBA00023002"/>
    </source>
</evidence>
<comment type="similarity">
    <text evidence="1">Belongs to the short-chain dehydrogenases/reductases (SDR) family.</text>
</comment>
<dbReference type="RefSeq" id="XP_033691878.1">
    <property type="nucleotide sequence ID" value="XM_033835104.1"/>
</dbReference>
<dbReference type="InterPro" id="IPR036291">
    <property type="entry name" value="NAD(P)-bd_dom_sf"/>
</dbReference>
<proteinExistence type="inferred from homology"/>
<evidence type="ECO:0000313" key="4">
    <source>
        <dbReference type="Proteomes" id="UP000800094"/>
    </source>
</evidence>
<dbReference type="Proteomes" id="UP000800094">
    <property type="component" value="Unassembled WGS sequence"/>
</dbReference>
<dbReference type="PANTHER" id="PTHR42901:SF1">
    <property type="entry name" value="ALCOHOL DEHYDROGENASE"/>
    <property type="match status" value="1"/>
</dbReference>
<organism evidence="3 4">
    <name type="scientific">Trematosphaeria pertusa</name>
    <dbReference type="NCBI Taxonomy" id="390896"/>
    <lineage>
        <taxon>Eukaryota</taxon>
        <taxon>Fungi</taxon>
        <taxon>Dikarya</taxon>
        <taxon>Ascomycota</taxon>
        <taxon>Pezizomycotina</taxon>
        <taxon>Dothideomycetes</taxon>
        <taxon>Pleosporomycetidae</taxon>
        <taxon>Pleosporales</taxon>
        <taxon>Massarineae</taxon>
        <taxon>Trematosphaeriaceae</taxon>
        <taxon>Trematosphaeria</taxon>
    </lineage>
</organism>
<evidence type="ECO:0000313" key="3">
    <source>
        <dbReference type="EMBL" id="KAF2256874.1"/>
    </source>
</evidence>
<dbReference type="CDD" id="cd05233">
    <property type="entry name" value="SDR_c"/>
    <property type="match status" value="1"/>
</dbReference>
<protein>
    <submittedName>
        <fullName evidence="3">NAD(P)-binding protein</fullName>
    </submittedName>
</protein>
<dbReference type="EMBL" id="ML987189">
    <property type="protein sequence ID" value="KAF2256874.1"/>
    <property type="molecule type" value="Genomic_DNA"/>
</dbReference>
<evidence type="ECO:0000256" key="1">
    <source>
        <dbReference type="ARBA" id="ARBA00006484"/>
    </source>
</evidence>
<keyword evidence="2" id="KW-0560">Oxidoreductase</keyword>
<reference evidence="3" key="1">
    <citation type="journal article" date="2020" name="Stud. Mycol.">
        <title>101 Dothideomycetes genomes: a test case for predicting lifestyles and emergence of pathogens.</title>
        <authorList>
            <person name="Haridas S."/>
            <person name="Albert R."/>
            <person name="Binder M."/>
            <person name="Bloem J."/>
            <person name="Labutti K."/>
            <person name="Salamov A."/>
            <person name="Andreopoulos B."/>
            <person name="Baker S."/>
            <person name="Barry K."/>
            <person name="Bills G."/>
            <person name="Bluhm B."/>
            <person name="Cannon C."/>
            <person name="Castanera R."/>
            <person name="Culley D."/>
            <person name="Daum C."/>
            <person name="Ezra D."/>
            <person name="Gonzalez J."/>
            <person name="Henrissat B."/>
            <person name="Kuo A."/>
            <person name="Liang C."/>
            <person name="Lipzen A."/>
            <person name="Lutzoni F."/>
            <person name="Magnuson J."/>
            <person name="Mondo S."/>
            <person name="Nolan M."/>
            <person name="Ohm R."/>
            <person name="Pangilinan J."/>
            <person name="Park H.-J."/>
            <person name="Ramirez L."/>
            <person name="Alfaro M."/>
            <person name="Sun H."/>
            <person name="Tritt A."/>
            <person name="Yoshinaga Y."/>
            <person name="Zwiers L.-H."/>
            <person name="Turgeon B."/>
            <person name="Goodwin S."/>
            <person name="Spatafora J."/>
            <person name="Crous P."/>
            <person name="Grigoriev I."/>
        </authorList>
    </citation>
    <scope>NUCLEOTIDE SEQUENCE</scope>
    <source>
        <strain evidence="3">CBS 122368</strain>
    </source>
</reference>
<accession>A0A6A6J245</accession>
<dbReference type="OrthoDB" id="1933717at2759"/>
<dbReference type="Gene3D" id="3.40.50.720">
    <property type="entry name" value="NAD(P)-binding Rossmann-like Domain"/>
    <property type="match status" value="1"/>
</dbReference>
<dbReference type="SUPFAM" id="SSF51735">
    <property type="entry name" value="NAD(P)-binding Rossmann-fold domains"/>
    <property type="match status" value="1"/>
</dbReference>
<name>A0A6A6J245_9PLEO</name>
<dbReference type="GeneID" id="54588434"/>
<dbReference type="AlphaFoldDB" id="A0A6A6J245"/>